<dbReference type="OrthoDB" id="2149091at2"/>
<name>A0A6C2C1I4_9LACO</name>
<dbReference type="Proteomes" id="UP000371977">
    <property type="component" value="Unassembled WGS sequence"/>
</dbReference>
<proteinExistence type="predicted"/>
<sequence>MTDVKMITASEPDRLQITESVLHIVGKRKKVAKDVWLFVGGVDQVGEEYFEKDNFKLYGYHKFLIIPRNDITLIAVIEEVGLEQAQAGRSKLMIVDI</sequence>
<comment type="caution">
    <text evidence="1">The sequence shown here is derived from an EMBL/GenBank/DDBJ whole genome shotgun (WGS) entry which is preliminary data.</text>
</comment>
<organism evidence="1 2">
    <name type="scientific">Weissella muntiaci</name>
    <dbReference type="NCBI Taxonomy" id="2508881"/>
    <lineage>
        <taxon>Bacteria</taxon>
        <taxon>Bacillati</taxon>
        <taxon>Bacillota</taxon>
        <taxon>Bacilli</taxon>
        <taxon>Lactobacillales</taxon>
        <taxon>Lactobacillaceae</taxon>
        <taxon>Weissella</taxon>
    </lineage>
</organism>
<reference evidence="1 2" key="1">
    <citation type="submission" date="2019-01" db="EMBL/GenBank/DDBJ databases">
        <title>Weissella sp. nov., a novel lactic acid bacterium isolated from animal feces.</title>
        <authorList>
            <person name="Wang L.-T."/>
        </authorList>
    </citation>
    <scope>NUCLEOTIDE SEQUENCE [LARGE SCALE GENOMIC DNA]</scope>
    <source>
        <strain evidence="1 2">8H-2</strain>
    </source>
</reference>
<dbReference type="AlphaFoldDB" id="A0A6C2C1I4"/>
<evidence type="ECO:0000313" key="2">
    <source>
        <dbReference type="Proteomes" id="UP000371977"/>
    </source>
</evidence>
<keyword evidence="2" id="KW-1185">Reference proteome</keyword>
<accession>A0A6C2C1I4</accession>
<evidence type="ECO:0000313" key="1">
    <source>
        <dbReference type="EMBL" id="TYC47910.1"/>
    </source>
</evidence>
<gene>
    <name evidence="1" type="ORF">ESZ50_10375</name>
</gene>
<protein>
    <submittedName>
        <fullName evidence="1">Uncharacterized protein</fullName>
    </submittedName>
</protein>
<dbReference type="EMBL" id="SDGZ01000026">
    <property type="protein sequence ID" value="TYC47910.1"/>
    <property type="molecule type" value="Genomic_DNA"/>
</dbReference>